<accession>T0ZW62</accession>
<comment type="caution">
    <text evidence="2">The sequence shown here is derived from an EMBL/GenBank/DDBJ whole genome shotgun (WGS) entry which is preliminary data.</text>
</comment>
<reference evidence="2" key="2">
    <citation type="journal article" date="2014" name="ISME J.">
        <title>Microbial stratification in low pH oxic and suboxic macroscopic growths along an acid mine drainage.</title>
        <authorList>
            <person name="Mendez-Garcia C."/>
            <person name="Mesa V."/>
            <person name="Sprenger R.R."/>
            <person name="Richter M."/>
            <person name="Diez M.S."/>
            <person name="Solano J."/>
            <person name="Bargiela R."/>
            <person name="Golyshina O.V."/>
            <person name="Manteca A."/>
            <person name="Ramos J.L."/>
            <person name="Gallego J.R."/>
            <person name="Llorente I."/>
            <person name="Martins Dos Santos V.A."/>
            <person name="Jensen O.N."/>
            <person name="Pelaez A.I."/>
            <person name="Sanchez J."/>
            <person name="Ferrer M."/>
        </authorList>
    </citation>
    <scope>NUCLEOTIDE SEQUENCE</scope>
</reference>
<dbReference type="InterPro" id="IPR054105">
    <property type="entry name" value="WHD_NrtR"/>
</dbReference>
<dbReference type="InterPro" id="IPR036388">
    <property type="entry name" value="WH-like_DNA-bd_sf"/>
</dbReference>
<feature type="domain" description="NrtR DNA-binding winged helix" evidence="1">
    <location>
        <begin position="44"/>
        <end position="105"/>
    </location>
</feature>
<feature type="non-terminal residue" evidence="2">
    <location>
        <position position="1"/>
    </location>
</feature>
<evidence type="ECO:0000313" key="2">
    <source>
        <dbReference type="EMBL" id="EQD48882.1"/>
    </source>
</evidence>
<dbReference type="EMBL" id="AUZY01007752">
    <property type="protein sequence ID" value="EQD48882.1"/>
    <property type="molecule type" value="Genomic_DNA"/>
</dbReference>
<dbReference type="AlphaFoldDB" id="T0ZW62"/>
<keyword evidence="2" id="KW-0378">Hydrolase</keyword>
<gene>
    <name evidence="2" type="ORF">B1B_11874</name>
</gene>
<dbReference type="Gene3D" id="1.10.10.10">
    <property type="entry name" value="Winged helix-like DNA-binding domain superfamily/Winged helix DNA-binding domain"/>
    <property type="match status" value="1"/>
</dbReference>
<protein>
    <submittedName>
        <fullName evidence="2">NUDIX hydrolase</fullName>
    </submittedName>
</protein>
<proteinExistence type="predicted"/>
<dbReference type="InterPro" id="IPR036390">
    <property type="entry name" value="WH_DNA-bd_sf"/>
</dbReference>
<reference evidence="2" key="1">
    <citation type="submission" date="2013-08" db="EMBL/GenBank/DDBJ databases">
        <authorList>
            <person name="Mendez C."/>
            <person name="Richter M."/>
            <person name="Ferrer M."/>
            <person name="Sanchez J."/>
        </authorList>
    </citation>
    <scope>NUCLEOTIDE SEQUENCE</scope>
</reference>
<dbReference type="SUPFAM" id="SSF46785">
    <property type="entry name" value="Winged helix' DNA-binding domain"/>
    <property type="match status" value="1"/>
</dbReference>
<evidence type="ECO:0000259" key="1">
    <source>
        <dbReference type="Pfam" id="PF21906"/>
    </source>
</evidence>
<name>T0ZW62_9ZZZZ</name>
<sequence length="129" mass="14151">PLVPEDTTWQRVDDLPVMAFDHASIVASARERLRATLTYTNVGYALAPDEFTIAELRTIYVACIGHPIAATNLQRVLLRRQLIVATGTTAPPTRAGGRPATRYRFADHRLVVSNPFAAFRPPEGAVGVR</sequence>
<organism evidence="2">
    <name type="scientific">mine drainage metagenome</name>
    <dbReference type="NCBI Taxonomy" id="410659"/>
    <lineage>
        <taxon>unclassified sequences</taxon>
        <taxon>metagenomes</taxon>
        <taxon>ecological metagenomes</taxon>
    </lineage>
</organism>
<dbReference type="Pfam" id="PF21906">
    <property type="entry name" value="WHD_NrtR"/>
    <property type="match status" value="1"/>
</dbReference>
<dbReference type="GO" id="GO:0016787">
    <property type="term" value="F:hydrolase activity"/>
    <property type="evidence" value="ECO:0007669"/>
    <property type="project" value="UniProtKB-KW"/>
</dbReference>